<evidence type="ECO:0000259" key="7">
    <source>
        <dbReference type="Pfam" id="PF25984"/>
    </source>
</evidence>
<dbReference type="EMBL" id="JAKUVW010000004">
    <property type="protein sequence ID" value="MCY7059687.1"/>
    <property type="molecule type" value="Genomic_DNA"/>
</dbReference>
<dbReference type="Gene3D" id="2.40.30.170">
    <property type="match status" value="1"/>
</dbReference>
<dbReference type="Pfam" id="PF25990">
    <property type="entry name" value="Beta-barrel_YknX"/>
    <property type="match status" value="1"/>
</dbReference>
<keyword evidence="3 4" id="KW-0175">Coiled coil</keyword>
<keyword evidence="6" id="KW-1133">Transmembrane helix</keyword>
<dbReference type="PANTHER" id="PTHR32347:SF14">
    <property type="entry name" value="EFFLUX SYSTEM COMPONENT YKNX-RELATED"/>
    <property type="match status" value="1"/>
</dbReference>
<evidence type="ECO:0000256" key="3">
    <source>
        <dbReference type="ARBA" id="ARBA00023054"/>
    </source>
</evidence>
<feature type="compositionally biased region" description="Basic and acidic residues" evidence="5">
    <location>
        <begin position="382"/>
        <end position="394"/>
    </location>
</feature>
<dbReference type="GO" id="GO:0022857">
    <property type="term" value="F:transmembrane transporter activity"/>
    <property type="evidence" value="ECO:0007669"/>
    <property type="project" value="InterPro"/>
</dbReference>
<dbReference type="Pfam" id="PF25984">
    <property type="entry name" value="BSH_YknX"/>
    <property type="match status" value="1"/>
</dbReference>
<dbReference type="GO" id="GO:0016020">
    <property type="term" value="C:membrane"/>
    <property type="evidence" value="ECO:0007669"/>
    <property type="project" value="InterPro"/>
</dbReference>
<proteinExistence type="inferred from homology"/>
<organism evidence="10 11">
    <name type="scientific">Streptococcus oralis</name>
    <dbReference type="NCBI Taxonomy" id="1303"/>
    <lineage>
        <taxon>Bacteria</taxon>
        <taxon>Bacillati</taxon>
        <taxon>Bacillota</taxon>
        <taxon>Bacilli</taxon>
        <taxon>Lactobacillales</taxon>
        <taxon>Streptococcaceae</taxon>
        <taxon>Streptococcus</taxon>
    </lineage>
</organism>
<dbReference type="InterPro" id="IPR058636">
    <property type="entry name" value="Beta-barrel_YknX"/>
</dbReference>
<dbReference type="SUPFAM" id="SSF111369">
    <property type="entry name" value="HlyD-like secretion proteins"/>
    <property type="match status" value="1"/>
</dbReference>
<dbReference type="GO" id="GO:0030313">
    <property type="term" value="C:cell envelope"/>
    <property type="evidence" value="ECO:0007669"/>
    <property type="project" value="UniProtKB-SubCell"/>
</dbReference>
<evidence type="ECO:0000259" key="8">
    <source>
        <dbReference type="Pfam" id="PF25989"/>
    </source>
</evidence>
<feature type="transmembrane region" description="Helical" evidence="6">
    <location>
        <begin position="12"/>
        <end position="32"/>
    </location>
</feature>
<feature type="region of interest" description="Disordered" evidence="5">
    <location>
        <begin position="359"/>
        <end position="394"/>
    </location>
</feature>
<dbReference type="Pfam" id="PF25989">
    <property type="entry name" value="YknX_C"/>
    <property type="match status" value="1"/>
</dbReference>
<evidence type="ECO:0000313" key="11">
    <source>
        <dbReference type="Proteomes" id="UP001207177"/>
    </source>
</evidence>
<dbReference type="InterPro" id="IPR050465">
    <property type="entry name" value="UPF0194_transport"/>
</dbReference>
<evidence type="ECO:0000256" key="4">
    <source>
        <dbReference type="SAM" id="Coils"/>
    </source>
</evidence>
<dbReference type="InterPro" id="IPR058637">
    <property type="entry name" value="YknX-like_C"/>
</dbReference>
<evidence type="ECO:0000259" key="9">
    <source>
        <dbReference type="Pfam" id="PF25990"/>
    </source>
</evidence>
<feature type="domain" description="YknX-like beta-barrel" evidence="9">
    <location>
        <begin position="229"/>
        <end position="314"/>
    </location>
</feature>
<evidence type="ECO:0000256" key="1">
    <source>
        <dbReference type="ARBA" id="ARBA00004196"/>
    </source>
</evidence>
<dbReference type="Gene3D" id="2.40.420.20">
    <property type="match status" value="1"/>
</dbReference>
<comment type="caution">
    <text evidence="10">The sequence shown here is derived from an EMBL/GenBank/DDBJ whole genome shotgun (WGS) entry which is preliminary data.</text>
</comment>
<feature type="domain" description="YknX-like barrel-sandwich hybrid" evidence="7">
    <location>
        <begin position="71"/>
        <end position="224"/>
    </location>
</feature>
<feature type="domain" description="YknX-like C-terminal permuted SH3-like" evidence="8">
    <location>
        <begin position="321"/>
        <end position="388"/>
    </location>
</feature>
<accession>A0AAW5WA87</accession>
<gene>
    <name evidence="10" type="ORF">MK395_02580</name>
</gene>
<dbReference type="Gene3D" id="2.40.50.100">
    <property type="match status" value="1"/>
</dbReference>
<keyword evidence="6" id="KW-0472">Membrane</keyword>
<dbReference type="RefSeq" id="WP_268711218.1">
    <property type="nucleotide sequence ID" value="NZ_JAKUVW010000004.1"/>
</dbReference>
<evidence type="ECO:0000256" key="6">
    <source>
        <dbReference type="SAM" id="Phobius"/>
    </source>
</evidence>
<comment type="similarity">
    <text evidence="2">Belongs to the membrane fusion protein (MFP) (TC 8.A.1) family.</text>
</comment>
<reference evidence="10 11" key="1">
    <citation type="journal article" date="2022" name="Med Res Arch">
        <title>Genomic identification of streptococcal strains and relation to clinical characteristics. A substudy to The Partial Oral Treatment of Endocarditis (POET) Trial.</title>
        <authorList>
            <person name="Christensen J."/>
            <person name="Jensen C."/>
            <person name="Dargis R."/>
            <person name="Nielsen X."/>
            <person name="Pries- Heje M."/>
            <person name="Wiingaard C."/>
            <person name="Ihlemann N."/>
            <person name="Gill S."/>
            <person name="Bruun N."/>
            <person name="Elming H."/>
            <person name="Povlsen J."/>
            <person name="Madsen T."/>
            <person name="Jensen K."/>
            <person name="Fuursted K."/>
            <person name="Ostergaard L."/>
            <person name="Christiansen U."/>
            <person name="Rosenvinge F."/>
            <person name="Helweg-Larsen J."/>
            <person name="Fosbol E."/>
            <person name="Kober L."/>
            <person name="Torp-Pedersen C."/>
            <person name="Tonder N."/>
            <person name="Moser C."/>
            <person name="Iversen K."/>
            <person name="Bundgaard H."/>
        </authorList>
    </citation>
    <scope>NUCLEOTIDE SEQUENCE [LARGE SCALE GENOMIC DNA]</scope>
    <source>
        <strain evidence="10 11">K16259064</strain>
    </source>
</reference>
<keyword evidence="6" id="KW-0812">Transmembrane</keyword>
<dbReference type="Proteomes" id="UP001207177">
    <property type="component" value="Unassembled WGS sequence"/>
</dbReference>
<evidence type="ECO:0000256" key="5">
    <source>
        <dbReference type="SAM" id="MobiDB-lite"/>
    </source>
</evidence>
<dbReference type="AlphaFoldDB" id="A0AAW5WA87"/>
<evidence type="ECO:0000256" key="2">
    <source>
        <dbReference type="ARBA" id="ARBA00009477"/>
    </source>
</evidence>
<dbReference type="InterPro" id="IPR006143">
    <property type="entry name" value="RND_pump_MFP"/>
</dbReference>
<protein>
    <submittedName>
        <fullName evidence="10">Efflux RND transporter periplasmic adaptor subunit</fullName>
    </submittedName>
</protein>
<dbReference type="PANTHER" id="PTHR32347">
    <property type="entry name" value="EFFLUX SYSTEM COMPONENT YKNX-RELATED"/>
    <property type="match status" value="1"/>
</dbReference>
<name>A0AAW5WA87_STROR</name>
<dbReference type="InterPro" id="IPR058639">
    <property type="entry name" value="BSH_YknX-like"/>
</dbReference>
<evidence type="ECO:0000313" key="10">
    <source>
        <dbReference type="EMBL" id="MCY7059687.1"/>
    </source>
</evidence>
<sequence>MKRNKKAKKWQLYTAIGIASAIVIGAAGILIFRQPSQSAVKDETSHIVTAKEGSVASSVLLSGTVTAKNEQYVYFDASKGDLDEILVSVGDKVEEGQALVKYSSADAQAAYDAADRAVAKADRHIEELNKARENASAVPASPQVPTEAGLPEQAQAATSSVSSIDSQISDAKDNRADAVAQLNKAQAQLDAATVLSTLEGTVVEVNRNVSKSPTGNSQVVVHVVSNENLQVKGELSEYNLANLSVGQEVTFTSKVYQDKSWTGKISYISDYPKNNGEAANAALGGNTGSKYPYTVDVTSDIGELKQGFSVSVEVKNKSKAILVPLTSVVTENDKNYVWIVDDQKKAKKVEVTLGNADADNQEITSGLTDGAKVISNPTSSLEEGKEVKADEETN</sequence>
<feature type="coiled-coil region" evidence="4">
    <location>
        <begin position="111"/>
        <end position="138"/>
    </location>
</feature>
<comment type="subcellular location">
    <subcellularLocation>
        <location evidence="1">Cell envelope</location>
    </subcellularLocation>
</comment>
<dbReference type="NCBIfam" id="TIGR01730">
    <property type="entry name" value="RND_mfp"/>
    <property type="match status" value="1"/>
</dbReference>